<organism evidence="7 8">
    <name type="scientific">Streptomyces flaveolus</name>
    <dbReference type="NCBI Taxonomy" id="67297"/>
    <lineage>
        <taxon>Bacteria</taxon>
        <taxon>Bacillati</taxon>
        <taxon>Actinomycetota</taxon>
        <taxon>Actinomycetes</taxon>
        <taxon>Kitasatosporales</taxon>
        <taxon>Streptomycetaceae</taxon>
        <taxon>Streptomyces</taxon>
    </lineage>
</organism>
<dbReference type="Pfam" id="PF00005">
    <property type="entry name" value="ABC_tran"/>
    <property type="match status" value="1"/>
</dbReference>
<keyword evidence="8" id="KW-1185">Reference proteome</keyword>
<dbReference type="PANTHER" id="PTHR43776">
    <property type="entry name" value="TRANSPORT ATP-BINDING PROTEIN"/>
    <property type="match status" value="1"/>
</dbReference>
<keyword evidence="3" id="KW-0547">Nucleotide-binding</keyword>
<evidence type="ECO:0000256" key="3">
    <source>
        <dbReference type="ARBA" id="ARBA00022741"/>
    </source>
</evidence>
<dbReference type="Proteomes" id="UP001490330">
    <property type="component" value="Unassembled WGS sequence"/>
</dbReference>
<dbReference type="SUPFAM" id="SSF52540">
    <property type="entry name" value="P-loop containing nucleoside triphosphate hydrolases"/>
    <property type="match status" value="1"/>
</dbReference>
<evidence type="ECO:0000313" key="7">
    <source>
        <dbReference type="EMBL" id="MER6906906.1"/>
    </source>
</evidence>
<evidence type="ECO:0000313" key="8">
    <source>
        <dbReference type="Proteomes" id="UP001490330"/>
    </source>
</evidence>
<dbReference type="PROSITE" id="PS50893">
    <property type="entry name" value="ABC_TRANSPORTER_2"/>
    <property type="match status" value="1"/>
</dbReference>
<accession>A0ABV1VK78</accession>
<dbReference type="SMART" id="SM00382">
    <property type="entry name" value="AAA"/>
    <property type="match status" value="1"/>
</dbReference>
<keyword evidence="4 7" id="KW-0067">ATP-binding</keyword>
<dbReference type="Gene3D" id="3.40.50.300">
    <property type="entry name" value="P-loop containing nucleotide triphosphate hydrolases"/>
    <property type="match status" value="1"/>
</dbReference>
<dbReference type="EMBL" id="JBEPCV010000026">
    <property type="protein sequence ID" value="MER6906906.1"/>
    <property type="molecule type" value="Genomic_DNA"/>
</dbReference>
<feature type="compositionally biased region" description="Basic and acidic residues" evidence="5">
    <location>
        <begin position="472"/>
        <end position="504"/>
    </location>
</feature>
<dbReference type="RefSeq" id="WP_350722727.1">
    <property type="nucleotide sequence ID" value="NZ_JBEPCO010000038.1"/>
</dbReference>
<sequence>MSDTKKKDATTVPAQASSPEEREVLLKVEGLQKHFPIHKGVLRRQAGAVKAVDGIDFEVRKGETLGVVGESGCGKSTMGRVITRLQDPTGGSIHFEGQDITRLNTAGMRPLRRDIQMIFQDPYGSLNPRHTIGGIVSAPFRLQGVEPEGGVKKEVQRLLELVGLSPEHYNRYPHEFSGGQRQRIGIARALALKPKLVVADEPVSALDVSIQAQVVNLMDDLQEELGLTYVIIAHDLSVVRHVSDRIAVMYLGKIVELADRTSLYEAPMHPYTKALMSAVPVPDPKRRGAKSERILLRGDVPSPISPPSGCRFHTRCWKATQICKTTEPPLKELRPGQRVACHHPENFEDQAPQDVVLLTAAKEAAETVSAEVLAKPAKTSATETADAETAKTEAPKAEAPKAEAAKAEAPKEAAKAEAPEAEAPEVEAADAEAPKVEAAKAEAPEVEAAKAEAPEVEAAKADVPEVDAPEVDAPKAEAADETAKAETAKADAPEAEAGDAKTADVETEASEPAAEAGSEAEPTEAEADPAEAEAAAPEPSETDAAETDAEPPAKKKK</sequence>
<dbReference type="InterPro" id="IPR017871">
    <property type="entry name" value="ABC_transporter-like_CS"/>
</dbReference>
<feature type="compositionally biased region" description="Acidic residues" evidence="5">
    <location>
        <begin position="540"/>
        <end position="549"/>
    </location>
</feature>
<evidence type="ECO:0000256" key="1">
    <source>
        <dbReference type="ARBA" id="ARBA00005417"/>
    </source>
</evidence>
<evidence type="ECO:0000259" key="6">
    <source>
        <dbReference type="PROSITE" id="PS50893"/>
    </source>
</evidence>
<evidence type="ECO:0000256" key="4">
    <source>
        <dbReference type="ARBA" id="ARBA00022840"/>
    </source>
</evidence>
<comment type="similarity">
    <text evidence="1">Belongs to the ABC transporter superfamily.</text>
</comment>
<dbReference type="CDD" id="cd03257">
    <property type="entry name" value="ABC_NikE_OppD_transporters"/>
    <property type="match status" value="1"/>
</dbReference>
<dbReference type="InterPro" id="IPR050319">
    <property type="entry name" value="ABC_transp_ATP-bind"/>
</dbReference>
<dbReference type="GO" id="GO:0005524">
    <property type="term" value="F:ATP binding"/>
    <property type="evidence" value="ECO:0007669"/>
    <property type="project" value="UniProtKB-KW"/>
</dbReference>
<dbReference type="Pfam" id="PF08352">
    <property type="entry name" value="oligo_HPY"/>
    <property type="match status" value="1"/>
</dbReference>
<feature type="compositionally biased region" description="Acidic residues" evidence="5">
    <location>
        <begin position="521"/>
        <end position="531"/>
    </location>
</feature>
<feature type="domain" description="ABC transporter" evidence="6">
    <location>
        <begin position="26"/>
        <end position="276"/>
    </location>
</feature>
<dbReference type="InterPro" id="IPR003439">
    <property type="entry name" value="ABC_transporter-like_ATP-bd"/>
</dbReference>
<dbReference type="InterPro" id="IPR003593">
    <property type="entry name" value="AAA+_ATPase"/>
</dbReference>
<dbReference type="NCBIfam" id="TIGR01727">
    <property type="entry name" value="oligo_HPY"/>
    <property type="match status" value="1"/>
</dbReference>
<dbReference type="InterPro" id="IPR027417">
    <property type="entry name" value="P-loop_NTPase"/>
</dbReference>
<evidence type="ECO:0000256" key="5">
    <source>
        <dbReference type="SAM" id="MobiDB-lite"/>
    </source>
</evidence>
<keyword evidence="2" id="KW-0813">Transport</keyword>
<gene>
    <name evidence="7" type="ORF">ABT322_24865</name>
</gene>
<reference evidence="7 8" key="1">
    <citation type="submission" date="2024-06" db="EMBL/GenBank/DDBJ databases">
        <title>The Natural Products Discovery Center: Release of the First 8490 Sequenced Strains for Exploring Actinobacteria Biosynthetic Diversity.</title>
        <authorList>
            <person name="Kalkreuter E."/>
            <person name="Kautsar S.A."/>
            <person name="Yang D."/>
            <person name="Bader C.D."/>
            <person name="Teijaro C.N."/>
            <person name="Fluegel L."/>
            <person name="Davis C.M."/>
            <person name="Simpson J.R."/>
            <person name="Lauterbach L."/>
            <person name="Steele A.D."/>
            <person name="Gui C."/>
            <person name="Meng S."/>
            <person name="Li G."/>
            <person name="Viehrig K."/>
            <person name="Ye F."/>
            <person name="Su P."/>
            <person name="Kiefer A.F."/>
            <person name="Nichols A."/>
            <person name="Cepeda A.J."/>
            <person name="Yan W."/>
            <person name="Fan B."/>
            <person name="Jiang Y."/>
            <person name="Adhikari A."/>
            <person name="Zheng C.-J."/>
            <person name="Schuster L."/>
            <person name="Cowan T.M."/>
            <person name="Smanski M.J."/>
            <person name="Chevrette M.G."/>
            <person name="De Carvalho L.P.S."/>
            <person name="Shen B."/>
        </authorList>
    </citation>
    <scope>NUCLEOTIDE SEQUENCE [LARGE SCALE GENOMIC DNA]</scope>
    <source>
        <strain evidence="7 8">NPDC000632</strain>
    </source>
</reference>
<dbReference type="NCBIfam" id="NF008453">
    <property type="entry name" value="PRK11308.1"/>
    <property type="match status" value="1"/>
</dbReference>
<feature type="compositionally biased region" description="Low complexity" evidence="5">
    <location>
        <begin position="510"/>
        <end position="520"/>
    </location>
</feature>
<dbReference type="InterPro" id="IPR013563">
    <property type="entry name" value="Oligopep_ABC_C"/>
</dbReference>
<proteinExistence type="inferred from homology"/>
<evidence type="ECO:0000256" key="2">
    <source>
        <dbReference type="ARBA" id="ARBA00022448"/>
    </source>
</evidence>
<name>A0ABV1VK78_9ACTN</name>
<feature type="compositionally biased region" description="Basic and acidic residues" evidence="5">
    <location>
        <begin position="432"/>
        <end position="463"/>
    </location>
</feature>
<feature type="compositionally biased region" description="Acidic residues" evidence="5">
    <location>
        <begin position="419"/>
        <end position="430"/>
    </location>
</feature>
<feature type="compositionally biased region" description="Basic and acidic residues" evidence="5">
    <location>
        <begin position="388"/>
        <end position="418"/>
    </location>
</feature>
<feature type="region of interest" description="Disordered" evidence="5">
    <location>
        <begin position="375"/>
        <end position="557"/>
    </location>
</feature>
<protein>
    <submittedName>
        <fullName evidence="7">Dipeptide ABC transporter ATP-binding protein</fullName>
    </submittedName>
</protein>
<feature type="region of interest" description="Disordered" evidence="5">
    <location>
        <begin position="1"/>
        <end position="21"/>
    </location>
</feature>
<dbReference type="PANTHER" id="PTHR43776:SF7">
    <property type="entry name" value="D,D-DIPEPTIDE TRANSPORT ATP-BINDING PROTEIN DDPF-RELATED"/>
    <property type="match status" value="1"/>
</dbReference>
<dbReference type="PROSITE" id="PS00211">
    <property type="entry name" value="ABC_TRANSPORTER_1"/>
    <property type="match status" value="1"/>
</dbReference>
<comment type="caution">
    <text evidence="7">The sequence shown here is derived from an EMBL/GenBank/DDBJ whole genome shotgun (WGS) entry which is preliminary data.</text>
</comment>